<dbReference type="AlphaFoldDB" id="A0A7R9AS17"/>
<evidence type="ECO:0000256" key="4">
    <source>
        <dbReference type="ARBA" id="ARBA00023242"/>
    </source>
</evidence>
<evidence type="ECO:0000313" key="5">
    <source>
        <dbReference type="EMBL" id="CAD7259383.1"/>
    </source>
</evidence>
<proteinExistence type="inferred from homology"/>
<evidence type="ECO:0000256" key="3">
    <source>
        <dbReference type="ARBA" id="ARBA00016811"/>
    </source>
</evidence>
<sequence length="143" mass="16288">MILDIEVESSGLKEDAGEASKPALSNVGSGYHLCEKFSSKPELWQEVEALTNSLRFNSFEPEAVFLREMFGYLSQEVQHKLLLMTADRSEDTMDHCRLLLLLLQRFPQSVSVHGPKLLETLMTAEKHSHYQNSVNCYRKLLGE</sequence>
<evidence type="ECO:0000256" key="1">
    <source>
        <dbReference type="ARBA" id="ARBA00004123"/>
    </source>
</evidence>
<gene>
    <name evidence="5" type="ORF">TSIB3V08_LOCUS3589</name>
</gene>
<dbReference type="Pfam" id="PF21045">
    <property type="entry name" value="INT10"/>
    <property type="match status" value="1"/>
</dbReference>
<organism evidence="5">
    <name type="scientific">Timema shepardi</name>
    <name type="common">Walking stick</name>
    <dbReference type="NCBI Taxonomy" id="629360"/>
    <lineage>
        <taxon>Eukaryota</taxon>
        <taxon>Metazoa</taxon>
        <taxon>Ecdysozoa</taxon>
        <taxon>Arthropoda</taxon>
        <taxon>Hexapoda</taxon>
        <taxon>Insecta</taxon>
        <taxon>Pterygota</taxon>
        <taxon>Neoptera</taxon>
        <taxon>Polyneoptera</taxon>
        <taxon>Phasmatodea</taxon>
        <taxon>Timematodea</taxon>
        <taxon>Timematoidea</taxon>
        <taxon>Timematidae</taxon>
        <taxon>Timema</taxon>
    </lineage>
</organism>
<comment type="similarity">
    <text evidence="2">Belongs to the Integrator subunit 10 family.</text>
</comment>
<accession>A0A7R9AS17</accession>
<dbReference type="GO" id="GO:0032039">
    <property type="term" value="C:integrator complex"/>
    <property type="evidence" value="ECO:0007669"/>
    <property type="project" value="InterPro"/>
</dbReference>
<keyword evidence="4" id="KW-0539">Nucleus</keyword>
<evidence type="ECO:0000256" key="2">
    <source>
        <dbReference type="ARBA" id="ARBA00010391"/>
    </source>
</evidence>
<dbReference type="GO" id="GO:0016180">
    <property type="term" value="P:snRNA processing"/>
    <property type="evidence" value="ECO:0007669"/>
    <property type="project" value="InterPro"/>
</dbReference>
<reference evidence="5" key="1">
    <citation type="submission" date="2020-11" db="EMBL/GenBank/DDBJ databases">
        <authorList>
            <person name="Tran Van P."/>
        </authorList>
    </citation>
    <scope>NUCLEOTIDE SEQUENCE</scope>
</reference>
<dbReference type="PRINTS" id="PR02106">
    <property type="entry name" value="INTSUBUNIT10"/>
</dbReference>
<name>A0A7R9AS17_TIMSH</name>
<dbReference type="PANTHER" id="PTHR16055">
    <property type="entry name" value="INTEGRATOR COMPLEX SUBUNIT 10"/>
    <property type="match status" value="1"/>
</dbReference>
<dbReference type="InterPro" id="IPR026164">
    <property type="entry name" value="Int_cplx_su10"/>
</dbReference>
<dbReference type="EMBL" id="OC001203">
    <property type="protein sequence ID" value="CAD7259383.1"/>
    <property type="molecule type" value="Genomic_DNA"/>
</dbReference>
<protein>
    <recommendedName>
        <fullName evidence="3">Integrator complex subunit 10</fullName>
    </recommendedName>
</protein>
<dbReference type="PANTHER" id="PTHR16055:SF2">
    <property type="entry name" value="INTEGRATOR COMPLEX SUBUNIT 10"/>
    <property type="match status" value="1"/>
</dbReference>
<comment type="subcellular location">
    <subcellularLocation>
        <location evidence="1">Nucleus</location>
    </subcellularLocation>
</comment>